<dbReference type="OrthoDB" id="227596at2"/>
<keyword evidence="7" id="KW-0067">ATP-binding</keyword>
<gene>
    <name evidence="11" type="ORF">BU204_11905</name>
</gene>
<feature type="transmembrane region" description="Helical" evidence="9">
    <location>
        <begin position="31"/>
        <end position="47"/>
    </location>
</feature>
<organism evidence="11 12">
    <name type="scientific">Actinophytocola xanthii</name>
    <dbReference type="NCBI Taxonomy" id="1912961"/>
    <lineage>
        <taxon>Bacteria</taxon>
        <taxon>Bacillati</taxon>
        <taxon>Actinomycetota</taxon>
        <taxon>Actinomycetes</taxon>
        <taxon>Pseudonocardiales</taxon>
        <taxon>Pseudonocardiaceae</taxon>
    </lineage>
</organism>
<evidence type="ECO:0000256" key="6">
    <source>
        <dbReference type="ARBA" id="ARBA00022777"/>
    </source>
</evidence>
<feature type="transmembrane region" description="Helical" evidence="9">
    <location>
        <begin position="130"/>
        <end position="151"/>
    </location>
</feature>
<keyword evidence="5" id="KW-0547">Nucleotide-binding</keyword>
<dbReference type="InterPro" id="IPR036890">
    <property type="entry name" value="HATPase_C_sf"/>
</dbReference>
<evidence type="ECO:0000313" key="11">
    <source>
        <dbReference type="EMBL" id="OLF17387.1"/>
    </source>
</evidence>
<dbReference type="Pfam" id="PF07730">
    <property type="entry name" value="HisKA_3"/>
    <property type="match status" value="1"/>
</dbReference>
<feature type="transmembrane region" description="Helical" evidence="9">
    <location>
        <begin position="54"/>
        <end position="73"/>
    </location>
</feature>
<protein>
    <recommendedName>
        <fullName evidence="2">histidine kinase</fullName>
        <ecNumber evidence="2">2.7.13.3</ecNumber>
    </recommendedName>
</protein>
<evidence type="ECO:0000256" key="3">
    <source>
        <dbReference type="ARBA" id="ARBA00022553"/>
    </source>
</evidence>
<dbReference type="GO" id="GO:0016020">
    <property type="term" value="C:membrane"/>
    <property type="evidence" value="ECO:0007669"/>
    <property type="project" value="InterPro"/>
</dbReference>
<dbReference type="GO" id="GO:0005524">
    <property type="term" value="F:ATP binding"/>
    <property type="evidence" value="ECO:0007669"/>
    <property type="project" value="UniProtKB-KW"/>
</dbReference>
<keyword evidence="9" id="KW-0472">Membrane</keyword>
<feature type="transmembrane region" description="Helical" evidence="9">
    <location>
        <begin position="105"/>
        <end position="124"/>
    </location>
</feature>
<sequence>MAVRVGAGVGFAVALVLQAVAVATSWGGRYWWFGCAAGLVVWVLAEFRGRIGAGAAWAGLAVAAGATVVARAAELPSEPGPATLLGLSVLVGASVRRLPARTASAVAGGGAAVVVATAFLAPAAPGLPGVTVLNGLGWFTAVAVGLGLRLVDARQQAVAERVRHEERAELARELHDVVAHHVTGIVLQAQAARVVRRRCPERLEESLAGIEAAGTSAMDAMRRVVGLLRDTDDAVSASPAPERLDDLVRRFDAHGPAVRLHLPDGEPAWPPEVGSTVYRVVQESLTNVVRHAPHAGSVTISVTQDERAVTVEVLDDGRPARHTTRAGFGLVGMGERVEALGGRLDVGPRSGAGWRVRATLPVRLPEVR</sequence>
<feature type="domain" description="Histidine kinase/HSP90-like ATPase" evidence="10">
    <location>
        <begin position="272"/>
        <end position="364"/>
    </location>
</feature>
<reference evidence="11 12" key="1">
    <citation type="submission" date="2016-12" db="EMBL/GenBank/DDBJ databases">
        <title>The draft genome sequence of Actinophytocola sp. 11-183.</title>
        <authorList>
            <person name="Wang W."/>
            <person name="Yuan L."/>
        </authorList>
    </citation>
    <scope>NUCLEOTIDE SEQUENCE [LARGE SCALE GENOMIC DNA]</scope>
    <source>
        <strain evidence="11 12">11-183</strain>
    </source>
</reference>
<dbReference type="PANTHER" id="PTHR24421">
    <property type="entry name" value="NITRATE/NITRITE SENSOR PROTEIN NARX-RELATED"/>
    <property type="match status" value="1"/>
</dbReference>
<evidence type="ECO:0000313" key="12">
    <source>
        <dbReference type="Proteomes" id="UP000185596"/>
    </source>
</evidence>
<evidence type="ECO:0000256" key="7">
    <source>
        <dbReference type="ARBA" id="ARBA00022840"/>
    </source>
</evidence>
<dbReference type="CDD" id="cd16917">
    <property type="entry name" value="HATPase_UhpB-NarQ-NarX-like"/>
    <property type="match status" value="1"/>
</dbReference>
<evidence type="ECO:0000256" key="2">
    <source>
        <dbReference type="ARBA" id="ARBA00012438"/>
    </source>
</evidence>
<dbReference type="GO" id="GO:0046983">
    <property type="term" value="F:protein dimerization activity"/>
    <property type="evidence" value="ECO:0007669"/>
    <property type="project" value="InterPro"/>
</dbReference>
<dbReference type="InterPro" id="IPR050482">
    <property type="entry name" value="Sensor_HK_TwoCompSys"/>
</dbReference>
<keyword evidence="12" id="KW-1185">Reference proteome</keyword>
<dbReference type="InterPro" id="IPR011712">
    <property type="entry name" value="Sig_transdc_His_kin_sub3_dim/P"/>
</dbReference>
<dbReference type="PANTHER" id="PTHR24421:SF10">
    <property type="entry name" value="NITRATE_NITRITE SENSOR PROTEIN NARQ"/>
    <property type="match status" value="1"/>
</dbReference>
<dbReference type="Proteomes" id="UP000185596">
    <property type="component" value="Unassembled WGS sequence"/>
</dbReference>
<evidence type="ECO:0000256" key="5">
    <source>
        <dbReference type="ARBA" id="ARBA00022741"/>
    </source>
</evidence>
<dbReference type="SUPFAM" id="SSF55874">
    <property type="entry name" value="ATPase domain of HSP90 chaperone/DNA topoisomerase II/histidine kinase"/>
    <property type="match status" value="1"/>
</dbReference>
<dbReference type="AlphaFoldDB" id="A0A1Q8CST6"/>
<name>A0A1Q8CST6_9PSEU</name>
<dbReference type="SMART" id="SM00387">
    <property type="entry name" value="HATPase_c"/>
    <property type="match status" value="1"/>
</dbReference>
<comment type="catalytic activity">
    <reaction evidence="1">
        <text>ATP + protein L-histidine = ADP + protein N-phospho-L-histidine.</text>
        <dbReference type="EC" id="2.7.13.3"/>
    </reaction>
</comment>
<dbReference type="Pfam" id="PF02518">
    <property type="entry name" value="HATPase_c"/>
    <property type="match status" value="1"/>
</dbReference>
<dbReference type="Gene3D" id="1.20.5.1930">
    <property type="match status" value="1"/>
</dbReference>
<evidence type="ECO:0000256" key="1">
    <source>
        <dbReference type="ARBA" id="ARBA00000085"/>
    </source>
</evidence>
<dbReference type="GO" id="GO:0000155">
    <property type="term" value="F:phosphorelay sensor kinase activity"/>
    <property type="evidence" value="ECO:0007669"/>
    <property type="project" value="InterPro"/>
</dbReference>
<dbReference type="EMBL" id="MSIE01000018">
    <property type="protein sequence ID" value="OLF17387.1"/>
    <property type="molecule type" value="Genomic_DNA"/>
</dbReference>
<feature type="transmembrane region" description="Helical" evidence="9">
    <location>
        <begin position="79"/>
        <end position="98"/>
    </location>
</feature>
<keyword evidence="8" id="KW-0902">Two-component regulatory system</keyword>
<keyword evidence="9" id="KW-1133">Transmembrane helix</keyword>
<accession>A0A1Q8CST6</accession>
<proteinExistence type="predicted"/>
<evidence type="ECO:0000256" key="4">
    <source>
        <dbReference type="ARBA" id="ARBA00022679"/>
    </source>
</evidence>
<dbReference type="STRING" id="1912961.BU204_11905"/>
<keyword evidence="4" id="KW-0808">Transferase</keyword>
<evidence type="ECO:0000256" key="9">
    <source>
        <dbReference type="SAM" id="Phobius"/>
    </source>
</evidence>
<dbReference type="InterPro" id="IPR003594">
    <property type="entry name" value="HATPase_dom"/>
</dbReference>
<evidence type="ECO:0000259" key="10">
    <source>
        <dbReference type="SMART" id="SM00387"/>
    </source>
</evidence>
<comment type="caution">
    <text evidence="11">The sequence shown here is derived from an EMBL/GenBank/DDBJ whole genome shotgun (WGS) entry which is preliminary data.</text>
</comment>
<dbReference type="EC" id="2.7.13.3" evidence="2"/>
<dbReference type="Gene3D" id="3.30.565.10">
    <property type="entry name" value="Histidine kinase-like ATPase, C-terminal domain"/>
    <property type="match status" value="1"/>
</dbReference>
<keyword evidence="3" id="KW-0597">Phosphoprotein</keyword>
<evidence type="ECO:0000256" key="8">
    <source>
        <dbReference type="ARBA" id="ARBA00023012"/>
    </source>
</evidence>
<keyword evidence="9" id="KW-0812">Transmembrane</keyword>
<keyword evidence="6 11" id="KW-0418">Kinase</keyword>